<sequence>MGRVIVLLSLVVSLASCARTANTSTVPPAPSTAVTTTGVPDVTTTTRTPLSTTTTTSRAPGAAGIPDDFDPGPTWENVVRYELPKYSFFLWFSDGLVVVNDRGEPRGHLAGPPNPPEDLAERLVDQTAQAQEGPGTIPTGCFVDAVLGDDQLRLLCQSDEQDDQRGPTVEVLLADGSRQVVADLPPPPDDLEGAYRSGRFLRVFPLPDRRGVSLAQFSAEC</sequence>
<dbReference type="EMBL" id="UOEK01000133">
    <property type="protein sequence ID" value="VAV98174.1"/>
    <property type="molecule type" value="Genomic_DNA"/>
</dbReference>
<proteinExistence type="predicted"/>
<organism evidence="2">
    <name type="scientific">hydrothermal vent metagenome</name>
    <dbReference type="NCBI Taxonomy" id="652676"/>
    <lineage>
        <taxon>unclassified sequences</taxon>
        <taxon>metagenomes</taxon>
        <taxon>ecological metagenomes</taxon>
    </lineage>
</organism>
<gene>
    <name evidence="2" type="ORF">MNBD_ACTINO02-2498</name>
</gene>
<feature type="non-terminal residue" evidence="2">
    <location>
        <position position="221"/>
    </location>
</feature>
<protein>
    <submittedName>
        <fullName evidence="2">Uncharacterized protein</fullName>
    </submittedName>
</protein>
<dbReference type="PROSITE" id="PS51257">
    <property type="entry name" value="PROKAR_LIPOPROTEIN"/>
    <property type="match status" value="1"/>
</dbReference>
<accession>A0A3B0RWF9</accession>
<dbReference type="AlphaFoldDB" id="A0A3B0RWF9"/>
<feature type="compositionally biased region" description="Low complexity" evidence="1">
    <location>
        <begin position="22"/>
        <end position="64"/>
    </location>
</feature>
<name>A0A3B0RWF9_9ZZZZ</name>
<evidence type="ECO:0000256" key="1">
    <source>
        <dbReference type="SAM" id="MobiDB-lite"/>
    </source>
</evidence>
<evidence type="ECO:0000313" key="2">
    <source>
        <dbReference type="EMBL" id="VAV98174.1"/>
    </source>
</evidence>
<feature type="region of interest" description="Disordered" evidence="1">
    <location>
        <begin position="22"/>
        <end position="69"/>
    </location>
</feature>
<reference evidence="2" key="1">
    <citation type="submission" date="2018-06" db="EMBL/GenBank/DDBJ databases">
        <authorList>
            <person name="Zhirakovskaya E."/>
        </authorList>
    </citation>
    <scope>NUCLEOTIDE SEQUENCE</scope>
</reference>